<proteinExistence type="predicted"/>
<gene>
    <name evidence="1" type="ORF">HD841_002692</name>
</gene>
<dbReference type="AlphaFoldDB" id="A0A7Y9FP48"/>
<name>A0A7Y9FP48_9SPHN</name>
<dbReference type="InterPro" id="IPR009562">
    <property type="entry name" value="DUF1178"/>
</dbReference>
<dbReference type="PIRSF" id="PIRSF032131">
    <property type="entry name" value="UCP032131"/>
    <property type="match status" value="1"/>
</dbReference>
<comment type="caution">
    <text evidence="1">The sequence shown here is derived from an EMBL/GenBank/DDBJ whole genome shotgun (WGS) entry which is preliminary data.</text>
</comment>
<reference evidence="1 2" key="1">
    <citation type="submission" date="2020-08" db="EMBL/GenBank/DDBJ databases">
        <title>The Agave Microbiome: Exploring the role of microbial communities in plant adaptations to desert environments.</title>
        <authorList>
            <person name="Partida-Martinez L.P."/>
        </authorList>
    </citation>
    <scope>NUCLEOTIDE SEQUENCE [LARGE SCALE GENOMIC DNA]</scope>
    <source>
        <strain evidence="1 2">AS2.3</strain>
    </source>
</reference>
<dbReference type="RefSeq" id="WP_179509309.1">
    <property type="nucleotide sequence ID" value="NZ_JACCBY010000003.1"/>
</dbReference>
<evidence type="ECO:0000313" key="2">
    <source>
        <dbReference type="Proteomes" id="UP000517753"/>
    </source>
</evidence>
<sequence length="143" mass="14625">MIVFDLRCGLDHVFEAWFASSAAYDAQAAAGLLACPMCGDTAIGKAVMAPSIPAKGNRRADLPPAAAIKAALSEIAASQAKALADSAWVGGDFATRARAMHDGEEAVRPIHGQASLAEAKALVKDGVPVAPLLCPVVPPEKAH</sequence>
<dbReference type="Pfam" id="PF06676">
    <property type="entry name" value="DUF1178"/>
    <property type="match status" value="1"/>
</dbReference>
<protein>
    <submittedName>
        <fullName evidence="1">Uncharacterized protein</fullName>
    </submittedName>
</protein>
<dbReference type="Proteomes" id="UP000517753">
    <property type="component" value="Unassembled WGS sequence"/>
</dbReference>
<dbReference type="EMBL" id="JACCBY010000003">
    <property type="protein sequence ID" value="NYD90895.1"/>
    <property type="molecule type" value="Genomic_DNA"/>
</dbReference>
<keyword evidence="2" id="KW-1185">Reference proteome</keyword>
<accession>A0A7Y9FP48</accession>
<organism evidence="1 2">
    <name type="scientific">Sphingomonas melonis</name>
    <dbReference type="NCBI Taxonomy" id="152682"/>
    <lineage>
        <taxon>Bacteria</taxon>
        <taxon>Pseudomonadati</taxon>
        <taxon>Pseudomonadota</taxon>
        <taxon>Alphaproteobacteria</taxon>
        <taxon>Sphingomonadales</taxon>
        <taxon>Sphingomonadaceae</taxon>
        <taxon>Sphingomonas</taxon>
    </lineage>
</organism>
<evidence type="ECO:0000313" key="1">
    <source>
        <dbReference type="EMBL" id="NYD90895.1"/>
    </source>
</evidence>